<gene>
    <name evidence="4" type="ORF">AB6A40_003302</name>
</gene>
<feature type="domain" description="Tudor" evidence="3">
    <location>
        <begin position="175"/>
        <end position="233"/>
    </location>
</feature>
<proteinExistence type="predicted"/>
<dbReference type="SMART" id="SM00333">
    <property type="entry name" value="TUDOR"/>
    <property type="match status" value="1"/>
</dbReference>
<reference evidence="4 5" key="1">
    <citation type="submission" date="2024-08" db="EMBL/GenBank/DDBJ databases">
        <title>Gnathostoma spinigerum genome.</title>
        <authorList>
            <person name="Gonzalez-Bertolin B."/>
            <person name="Monzon S."/>
            <person name="Zaballos A."/>
            <person name="Jimenez P."/>
            <person name="Dekumyoy P."/>
            <person name="Varona S."/>
            <person name="Cuesta I."/>
            <person name="Sumanam S."/>
            <person name="Adisakwattana P."/>
            <person name="Gasser R.B."/>
            <person name="Hernandez-Gonzalez A."/>
            <person name="Young N.D."/>
            <person name="Perteguer M.J."/>
        </authorList>
    </citation>
    <scope>NUCLEOTIDE SEQUENCE [LARGE SCALE GENOMIC DNA]</scope>
    <source>
        <strain evidence="4">AL3</strain>
        <tissue evidence="4">Liver</tissue>
    </source>
</reference>
<accession>A0ABD6E9B5</accession>
<dbReference type="PROSITE" id="PS50304">
    <property type="entry name" value="TUDOR"/>
    <property type="match status" value="1"/>
</dbReference>
<dbReference type="SMART" id="SM00322">
    <property type="entry name" value="KH"/>
    <property type="match status" value="1"/>
</dbReference>
<comment type="caution">
    <text evidence="4">The sequence shown here is derived from an EMBL/GenBank/DDBJ whole genome shotgun (WGS) entry which is preliminary data.</text>
</comment>
<dbReference type="PANTHER" id="PTHR22948:SF65">
    <property type="entry name" value="A-KINASE ANCHORING PROTEIN 1"/>
    <property type="match status" value="1"/>
</dbReference>
<dbReference type="Gene3D" id="2.40.50.90">
    <property type="match status" value="1"/>
</dbReference>
<organism evidence="4 5">
    <name type="scientific">Gnathostoma spinigerum</name>
    <dbReference type="NCBI Taxonomy" id="75299"/>
    <lineage>
        <taxon>Eukaryota</taxon>
        <taxon>Metazoa</taxon>
        <taxon>Ecdysozoa</taxon>
        <taxon>Nematoda</taxon>
        <taxon>Chromadorea</taxon>
        <taxon>Rhabditida</taxon>
        <taxon>Spirurina</taxon>
        <taxon>Gnathostomatomorpha</taxon>
        <taxon>Gnathostomatoidea</taxon>
        <taxon>Gnathostomatidae</taxon>
        <taxon>Gnathostoma</taxon>
    </lineage>
</organism>
<dbReference type="InterPro" id="IPR035437">
    <property type="entry name" value="SNase_OB-fold_sf"/>
</dbReference>
<feature type="region of interest" description="Disordered" evidence="2">
    <location>
        <begin position="319"/>
        <end position="346"/>
    </location>
</feature>
<dbReference type="InterPro" id="IPR050621">
    <property type="entry name" value="Tudor_domain_containing"/>
</dbReference>
<dbReference type="Pfam" id="PF00567">
    <property type="entry name" value="TUDOR"/>
    <property type="match status" value="1"/>
</dbReference>
<evidence type="ECO:0000256" key="1">
    <source>
        <dbReference type="PROSITE-ProRule" id="PRU00117"/>
    </source>
</evidence>
<dbReference type="CDD" id="cd20407">
    <property type="entry name" value="Tudor_AKAP1"/>
    <property type="match status" value="1"/>
</dbReference>
<protein>
    <recommendedName>
        <fullName evidence="3">Tudor domain-containing protein</fullName>
    </recommendedName>
</protein>
<dbReference type="SUPFAM" id="SSF54791">
    <property type="entry name" value="Eukaryotic type KH-domain (KH-domain type I)"/>
    <property type="match status" value="1"/>
</dbReference>
<evidence type="ECO:0000313" key="4">
    <source>
        <dbReference type="EMBL" id="MFH4976593.1"/>
    </source>
</evidence>
<dbReference type="EMBL" id="JBGFUD010001664">
    <property type="protein sequence ID" value="MFH4976593.1"/>
    <property type="molecule type" value="Genomic_DNA"/>
</dbReference>
<keyword evidence="5" id="KW-1185">Reference proteome</keyword>
<dbReference type="InterPro" id="IPR002999">
    <property type="entry name" value="Tudor"/>
</dbReference>
<dbReference type="InterPro" id="IPR047367">
    <property type="entry name" value="Tudor_AKAP1"/>
</dbReference>
<dbReference type="GO" id="GO:0003723">
    <property type="term" value="F:RNA binding"/>
    <property type="evidence" value="ECO:0007669"/>
    <property type="project" value="UniProtKB-UniRule"/>
</dbReference>
<dbReference type="InterPro" id="IPR036612">
    <property type="entry name" value="KH_dom_type_1_sf"/>
</dbReference>
<dbReference type="CDD" id="cd22395">
    <property type="entry name" value="KH-I_AKAP1"/>
    <property type="match status" value="1"/>
</dbReference>
<sequence length="346" mass="38526">MSPADDVPIEPEFRPMYEFEIPNSLVGLIIGIKGKTIKELCLRTDVKMIIRPHHTPSKVNDFQICTVEGKRENINKCLQMLRRRFPAERFPELNLRPVLPPPIPSPAAELYGTNPTQLNLPECVRCEVVVSSVVDAGHFFVQQINDPSFASLCRLDCFMLGIYSQTVGIPDLPKPCAIGRLCVAPAGGGWYRAVTVVYYEEHDEVLVKFVDYGGYSRVPRADLRQIRTDFMTLPFQATECYLAHVQPIDGSTTWSDAAVQMFQSLTVDRVVEAFVVGYNIEDETPVVELFVENDNKTIRVDRALCEANLAKPSDPAKVRGVLPKPMTSPNMNLANNGGISNELTAA</sequence>
<name>A0ABD6E9B5_9BILA</name>
<dbReference type="Proteomes" id="UP001608902">
    <property type="component" value="Unassembled WGS sequence"/>
</dbReference>
<dbReference type="PANTHER" id="PTHR22948">
    <property type="entry name" value="TUDOR DOMAIN CONTAINING PROTEIN"/>
    <property type="match status" value="1"/>
</dbReference>
<dbReference type="Gene3D" id="2.30.30.140">
    <property type="match status" value="1"/>
</dbReference>
<dbReference type="GO" id="GO:0005739">
    <property type="term" value="C:mitochondrion"/>
    <property type="evidence" value="ECO:0007669"/>
    <property type="project" value="UniProtKB-ARBA"/>
</dbReference>
<evidence type="ECO:0000259" key="3">
    <source>
        <dbReference type="PROSITE" id="PS50304"/>
    </source>
</evidence>
<dbReference type="Pfam" id="PF00013">
    <property type="entry name" value="KH_1"/>
    <property type="match status" value="1"/>
</dbReference>
<dbReference type="InterPro" id="IPR047368">
    <property type="entry name" value="KH-I_AKAP1"/>
</dbReference>
<dbReference type="Gene3D" id="3.30.1370.10">
    <property type="entry name" value="K Homology domain, type 1"/>
    <property type="match status" value="1"/>
</dbReference>
<evidence type="ECO:0000313" key="5">
    <source>
        <dbReference type="Proteomes" id="UP001608902"/>
    </source>
</evidence>
<dbReference type="InterPro" id="IPR004088">
    <property type="entry name" value="KH_dom_type_1"/>
</dbReference>
<keyword evidence="1" id="KW-0694">RNA-binding</keyword>
<dbReference type="SUPFAM" id="SSF63748">
    <property type="entry name" value="Tudor/PWWP/MBT"/>
    <property type="match status" value="1"/>
</dbReference>
<dbReference type="InterPro" id="IPR004087">
    <property type="entry name" value="KH_dom"/>
</dbReference>
<dbReference type="AlphaFoldDB" id="A0ABD6E9B5"/>
<dbReference type="PROSITE" id="PS50084">
    <property type="entry name" value="KH_TYPE_1"/>
    <property type="match status" value="1"/>
</dbReference>
<feature type="compositionally biased region" description="Polar residues" evidence="2">
    <location>
        <begin position="327"/>
        <end position="346"/>
    </location>
</feature>
<evidence type="ECO:0000256" key="2">
    <source>
        <dbReference type="SAM" id="MobiDB-lite"/>
    </source>
</evidence>